<evidence type="ECO:0000256" key="2">
    <source>
        <dbReference type="ARBA" id="ARBA00022448"/>
    </source>
</evidence>
<dbReference type="SUPFAM" id="SSF64356">
    <property type="entry name" value="SNARE-like"/>
    <property type="match status" value="1"/>
</dbReference>
<dbReference type="Proteomes" id="UP001213000">
    <property type="component" value="Unassembled WGS sequence"/>
</dbReference>
<dbReference type="CDD" id="cd19164">
    <property type="entry name" value="AKR_ARA2"/>
    <property type="match status" value="1"/>
</dbReference>
<keyword evidence="8" id="KW-1185">Reference proteome</keyword>
<accession>A0AAD5VSB2</accession>
<dbReference type="InterPro" id="IPR044480">
    <property type="entry name" value="Ara2-like"/>
</dbReference>
<dbReference type="InterPro" id="IPR023210">
    <property type="entry name" value="NADP_OxRdtase_dom"/>
</dbReference>
<dbReference type="GO" id="GO:0016192">
    <property type="term" value="P:vesicle-mediated transport"/>
    <property type="evidence" value="ECO:0007669"/>
    <property type="project" value="InterPro"/>
</dbReference>
<keyword evidence="5" id="KW-1133">Transmembrane helix</keyword>
<dbReference type="Pfam" id="PF06522">
    <property type="entry name" value="B12D"/>
    <property type="match status" value="1"/>
</dbReference>
<dbReference type="InterPro" id="IPR020471">
    <property type="entry name" value="AKR"/>
</dbReference>
<dbReference type="Gene3D" id="3.30.450.60">
    <property type="match status" value="1"/>
</dbReference>
<evidence type="ECO:0000256" key="4">
    <source>
        <dbReference type="ARBA" id="ARBA00023136"/>
    </source>
</evidence>
<feature type="domain" description="MHD" evidence="6">
    <location>
        <begin position="718"/>
        <end position="994"/>
    </location>
</feature>
<dbReference type="SUPFAM" id="SSF51430">
    <property type="entry name" value="NAD(P)-linked oxidoreductase"/>
    <property type="match status" value="1"/>
</dbReference>
<comment type="caution">
    <text evidence="7">The sequence shown here is derived from an EMBL/GenBank/DDBJ whole genome shotgun (WGS) entry which is preliminary data.</text>
</comment>
<dbReference type="InterPro" id="IPR036168">
    <property type="entry name" value="AP2_Mu_C_sf"/>
</dbReference>
<dbReference type="EMBL" id="JANIEX010000347">
    <property type="protein sequence ID" value="KAJ3568414.1"/>
    <property type="molecule type" value="Genomic_DNA"/>
</dbReference>
<name>A0AAD5VSB2_9AGAR</name>
<dbReference type="GO" id="GO:0030131">
    <property type="term" value="C:clathrin adaptor complex"/>
    <property type="evidence" value="ECO:0007669"/>
    <property type="project" value="InterPro"/>
</dbReference>
<dbReference type="GO" id="GO:0012505">
    <property type="term" value="C:endomembrane system"/>
    <property type="evidence" value="ECO:0007669"/>
    <property type="project" value="UniProtKB-SubCell"/>
</dbReference>
<evidence type="ECO:0000313" key="8">
    <source>
        <dbReference type="Proteomes" id="UP001213000"/>
    </source>
</evidence>
<gene>
    <name evidence="7" type="ORF">NP233_g5726</name>
</gene>
<dbReference type="InterPro" id="IPR036812">
    <property type="entry name" value="NAD(P)_OxRdtase_dom_sf"/>
</dbReference>
<dbReference type="InterPro" id="IPR010530">
    <property type="entry name" value="B12D"/>
</dbReference>
<reference evidence="7" key="1">
    <citation type="submission" date="2022-07" db="EMBL/GenBank/DDBJ databases">
        <title>Genome Sequence of Leucocoprinus birnbaumii.</title>
        <authorList>
            <person name="Buettner E."/>
        </authorList>
    </citation>
    <scope>NUCLEOTIDE SEQUENCE</scope>
    <source>
        <strain evidence="7">VT141</strain>
    </source>
</reference>
<dbReference type="GO" id="GO:0006886">
    <property type="term" value="P:intracellular protein transport"/>
    <property type="evidence" value="ECO:0007669"/>
    <property type="project" value="InterPro"/>
</dbReference>
<dbReference type="Pfam" id="PF00248">
    <property type="entry name" value="Aldo_ket_red"/>
    <property type="match status" value="1"/>
</dbReference>
<evidence type="ECO:0000313" key="7">
    <source>
        <dbReference type="EMBL" id="KAJ3568414.1"/>
    </source>
</evidence>
<dbReference type="AlphaFoldDB" id="A0AAD5VSB2"/>
<keyword evidence="5" id="KW-0812">Transmembrane</keyword>
<dbReference type="InterPro" id="IPR001392">
    <property type="entry name" value="Clathrin_mu"/>
</dbReference>
<dbReference type="PROSITE" id="PS51072">
    <property type="entry name" value="MHD"/>
    <property type="match status" value="1"/>
</dbReference>
<proteinExistence type="predicted"/>
<protein>
    <recommendedName>
        <fullName evidence="6">MHD domain-containing protein</fullName>
    </recommendedName>
</protein>
<comment type="subcellular location">
    <subcellularLocation>
        <location evidence="1">Endomembrane system</location>
    </subcellularLocation>
</comment>
<dbReference type="CDD" id="cd14837">
    <property type="entry name" value="AP3_Mu_N"/>
    <property type="match status" value="1"/>
</dbReference>
<dbReference type="PRINTS" id="PR00314">
    <property type="entry name" value="CLATHRINADPT"/>
</dbReference>
<dbReference type="PANTHER" id="PTHR42686:SF1">
    <property type="entry name" value="GH17980P-RELATED"/>
    <property type="match status" value="1"/>
</dbReference>
<dbReference type="InterPro" id="IPR028565">
    <property type="entry name" value="MHD"/>
</dbReference>
<keyword evidence="2" id="KW-0813">Transport</keyword>
<dbReference type="SUPFAM" id="SSF49447">
    <property type="entry name" value="Second domain of Mu2 adaptin subunit (ap50) of ap2 adaptor"/>
    <property type="match status" value="1"/>
</dbReference>
<evidence type="ECO:0000256" key="5">
    <source>
        <dbReference type="SAM" id="Phobius"/>
    </source>
</evidence>
<dbReference type="GO" id="GO:0045290">
    <property type="term" value="F:D-arabinose 1-dehydrogenase [NAD(P)+] activity"/>
    <property type="evidence" value="ECO:0007669"/>
    <property type="project" value="InterPro"/>
</dbReference>
<dbReference type="GO" id="GO:0005829">
    <property type="term" value="C:cytosol"/>
    <property type="evidence" value="ECO:0007669"/>
    <property type="project" value="TreeGrafter"/>
</dbReference>
<evidence type="ECO:0000256" key="1">
    <source>
        <dbReference type="ARBA" id="ARBA00004308"/>
    </source>
</evidence>
<keyword evidence="4 5" id="KW-0472">Membrane</keyword>
<dbReference type="GO" id="GO:0070485">
    <property type="term" value="P:dehydro-D-arabinono-1,4-lactone biosynthetic process"/>
    <property type="evidence" value="ECO:0007669"/>
    <property type="project" value="TreeGrafter"/>
</dbReference>
<evidence type="ECO:0000259" key="6">
    <source>
        <dbReference type="PROSITE" id="PS51072"/>
    </source>
</evidence>
<feature type="transmembrane region" description="Helical" evidence="5">
    <location>
        <begin position="21"/>
        <end position="39"/>
    </location>
</feature>
<keyword evidence="3" id="KW-0653">Protein transport</keyword>
<dbReference type="Gene3D" id="3.20.20.100">
    <property type="entry name" value="NADP-dependent oxidoreductase domain"/>
    <property type="match status" value="1"/>
</dbReference>
<dbReference type="Gene3D" id="2.60.40.1170">
    <property type="entry name" value="Mu homology domain, subdomain B"/>
    <property type="match status" value="2"/>
</dbReference>
<dbReference type="PANTHER" id="PTHR42686">
    <property type="entry name" value="GH17980P-RELATED"/>
    <property type="match status" value="1"/>
</dbReference>
<organism evidence="7 8">
    <name type="scientific">Leucocoprinus birnbaumii</name>
    <dbReference type="NCBI Taxonomy" id="56174"/>
    <lineage>
        <taxon>Eukaryota</taxon>
        <taxon>Fungi</taxon>
        <taxon>Dikarya</taxon>
        <taxon>Basidiomycota</taxon>
        <taxon>Agaricomycotina</taxon>
        <taxon>Agaricomycetes</taxon>
        <taxon>Agaricomycetidae</taxon>
        <taxon>Agaricales</taxon>
        <taxon>Agaricineae</taxon>
        <taxon>Agaricaceae</taxon>
        <taxon>Leucocoprinus</taxon>
    </lineage>
</organism>
<sequence>MVAPRQNVRSSLMKNWFAVEAIPIYVIIGGVCVGASWYLSRLAFGSQVVWTKTNPTPWNTIKPDEGTKLMEVNQKFEKSPVGLKGFKSFSACQHRNRKITMADNIGLSKAFTHRTIENPPDSEQDRPVDGYNIDSDKPKTGGPLGLPALVFGCAVFSAQYNSEDHVLSQEAVRAVRLALRYGIRAFDTSRYYGPSEYVLGSILSTLKDEFPRSSYQITTKCGRFGLNDFDYHPTRIRRCVLESLQRLQTTYLDAVYLHDVEFVATPVLPKANGNHATALNAEAAVYGLAEGDKGKIHGEGDQKILDAFAELRKLKAEGIVKNIGITGMASVLEVGMHAHDTSGYPLPTLLRLAILINSTPPYEPVDVILSYSHLSLQNSTFSTFAPHFYERAKVKQLLTASPLSMGLLTPKPPTWHPAPEGMRTAVVDALKIAPDLPNLALGYAARYTGTKTPLVVGFSNVREVHECVKVWREVYQNSNDQGRAQREKEVVEIFEASQYLDWSWQSPVKETLDRRGAGGHSLTSASTTDMAIDGLILLDNAGRPIIQSGFRSSQPSYPLLHVDAFNNALAKEPRPSDVDPILYVPSLTHGTPSACCHIPCGDMRVLCPVSGDVDPLFAFAFLETFVDILKEYFGTVTAATMRENFDVVYQLLEETLDAGGRPLTTSPNALRDIVLPPSLLSKLLSVAGANINTSFNTGAGGPFSSPIPWRKANVRHNANEIYFDMVEELSAIVNKNGVALSSTVWGKIETNCRLSGTPDCLLSFTNPQVLTDCTFHPCIRIQRWTRDKSFSFIPPDGRFTLAEYRFAPGASAATARFASSGSQAVNTSKDTVPIPFVIKTVYDLEDNGAQFDITFTSRLTTRALENIVIEMNIGQGAGGIKCVAARGSGIGRNVGATDMGIPSNMGASWAFDTNKQLLKWEIANAPPSSTWSLRGSFTTPSTKPRPSHALQVRFEIQSHTFSALKVDQLRVTGETYKPYKGVRGRAVGNVEWRW</sequence>
<dbReference type="CDD" id="cd09252">
    <property type="entry name" value="AP-3_Mu3_Cterm"/>
    <property type="match status" value="1"/>
</dbReference>
<evidence type="ECO:0000256" key="3">
    <source>
        <dbReference type="ARBA" id="ARBA00022927"/>
    </source>
</evidence>
<dbReference type="Pfam" id="PF00928">
    <property type="entry name" value="Adap_comp_sub"/>
    <property type="match status" value="1"/>
</dbReference>
<dbReference type="InterPro" id="IPR011012">
    <property type="entry name" value="Longin-like_dom_sf"/>
</dbReference>